<dbReference type="EMBL" id="KQ964255">
    <property type="protein sequence ID" value="KXJ89358.1"/>
    <property type="molecule type" value="Genomic_DNA"/>
</dbReference>
<feature type="transmembrane region" description="Helical" evidence="1">
    <location>
        <begin position="275"/>
        <end position="293"/>
    </location>
</feature>
<protein>
    <recommendedName>
        <fullName evidence="4">P-loop containing nucleoside triphosphate hydrolase protein</fullName>
    </recommendedName>
</protein>
<keyword evidence="1" id="KW-1133">Transmembrane helix</keyword>
<keyword evidence="3" id="KW-1185">Reference proteome</keyword>
<dbReference type="AlphaFoldDB" id="A0A136IWS2"/>
<sequence length="296" mass="33854">MGQSRIPNSIAELVNTPDSEKKQPVLPSRRAPVLLLALPLTGSYNVTLACRKIVSAKIHHSIGWLQADSKQINTYREQSKCLRNAISQCLPDSSDGPAPGLSFQEWEDWLGRWDVIADVDAFFAPQLIDQYTNSKVVIVERDVDAWIKDMDELLITPLFSTSGHLFSRYLEPIANRSDHWTARQLLAKYFQADTREAILKNMRGAYEAHYNTIREKVPAERLLEYKLGSGWEPLCSFFGEPIPNFPFPQEDETTTMRTMLDEFHSRRMFTVRIRLVFATLLAVAIALGVWAYLRYT</sequence>
<organism evidence="2 3">
    <name type="scientific">Microdochium bolleyi</name>
    <dbReference type="NCBI Taxonomy" id="196109"/>
    <lineage>
        <taxon>Eukaryota</taxon>
        <taxon>Fungi</taxon>
        <taxon>Dikarya</taxon>
        <taxon>Ascomycota</taxon>
        <taxon>Pezizomycotina</taxon>
        <taxon>Sordariomycetes</taxon>
        <taxon>Xylariomycetidae</taxon>
        <taxon>Xylariales</taxon>
        <taxon>Microdochiaceae</taxon>
        <taxon>Microdochium</taxon>
    </lineage>
</organism>
<keyword evidence="1" id="KW-0812">Transmembrane</keyword>
<dbReference type="OrthoDB" id="408152at2759"/>
<dbReference type="SUPFAM" id="SSF52540">
    <property type="entry name" value="P-loop containing nucleoside triphosphate hydrolases"/>
    <property type="match status" value="1"/>
</dbReference>
<dbReference type="STRING" id="196109.A0A136IWS2"/>
<dbReference type="Gene3D" id="3.40.50.300">
    <property type="entry name" value="P-loop containing nucleotide triphosphate hydrolases"/>
    <property type="match status" value="1"/>
</dbReference>
<name>A0A136IWS2_9PEZI</name>
<proteinExistence type="predicted"/>
<accession>A0A136IWS2</accession>
<reference evidence="3" key="1">
    <citation type="submission" date="2016-02" db="EMBL/GenBank/DDBJ databases">
        <title>Draft genome sequence of Microdochium bolleyi, a fungal endophyte of beachgrass.</title>
        <authorList>
            <consortium name="DOE Joint Genome Institute"/>
            <person name="David A.S."/>
            <person name="May G."/>
            <person name="Haridas S."/>
            <person name="Lim J."/>
            <person name="Wang M."/>
            <person name="Labutti K."/>
            <person name="Lipzen A."/>
            <person name="Barry K."/>
            <person name="Grigoriev I.V."/>
        </authorList>
    </citation>
    <scope>NUCLEOTIDE SEQUENCE [LARGE SCALE GENOMIC DNA]</scope>
    <source>
        <strain evidence="3">J235TASD1</strain>
    </source>
</reference>
<dbReference type="InterPro" id="IPR040632">
    <property type="entry name" value="Sulfotransfer_4"/>
</dbReference>
<dbReference type="InParanoid" id="A0A136IWS2"/>
<evidence type="ECO:0000256" key="1">
    <source>
        <dbReference type="SAM" id="Phobius"/>
    </source>
</evidence>
<evidence type="ECO:0000313" key="3">
    <source>
        <dbReference type="Proteomes" id="UP000070501"/>
    </source>
</evidence>
<evidence type="ECO:0008006" key="4">
    <source>
        <dbReference type="Google" id="ProtNLM"/>
    </source>
</evidence>
<dbReference type="InterPro" id="IPR027417">
    <property type="entry name" value="P-loop_NTPase"/>
</dbReference>
<dbReference type="Pfam" id="PF17784">
    <property type="entry name" value="Sulfotransfer_4"/>
    <property type="match status" value="1"/>
</dbReference>
<dbReference type="PANTHER" id="PTHR36978">
    <property type="entry name" value="P-LOOP CONTAINING NUCLEOTIDE TRIPHOSPHATE HYDROLASE"/>
    <property type="match status" value="1"/>
</dbReference>
<dbReference type="PANTHER" id="PTHR36978:SF4">
    <property type="entry name" value="P-LOOP CONTAINING NUCLEOSIDE TRIPHOSPHATE HYDROLASE PROTEIN"/>
    <property type="match status" value="1"/>
</dbReference>
<gene>
    <name evidence="2" type="ORF">Micbo1qcDRAFT_12058</name>
</gene>
<evidence type="ECO:0000313" key="2">
    <source>
        <dbReference type="EMBL" id="KXJ89358.1"/>
    </source>
</evidence>
<dbReference type="Proteomes" id="UP000070501">
    <property type="component" value="Unassembled WGS sequence"/>
</dbReference>
<keyword evidence="1" id="KW-0472">Membrane</keyword>